<proteinExistence type="predicted"/>
<name>A0A067JKX7_JATCU</name>
<accession>A0A067JKX7</accession>
<organism evidence="1 2">
    <name type="scientific">Jatropha curcas</name>
    <name type="common">Barbados nut</name>
    <dbReference type="NCBI Taxonomy" id="180498"/>
    <lineage>
        <taxon>Eukaryota</taxon>
        <taxon>Viridiplantae</taxon>
        <taxon>Streptophyta</taxon>
        <taxon>Embryophyta</taxon>
        <taxon>Tracheophyta</taxon>
        <taxon>Spermatophyta</taxon>
        <taxon>Magnoliopsida</taxon>
        <taxon>eudicotyledons</taxon>
        <taxon>Gunneridae</taxon>
        <taxon>Pentapetalae</taxon>
        <taxon>rosids</taxon>
        <taxon>fabids</taxon>
        <taxon>Malpighiales</taxon>
        <taxon>Euphorbiaceae</taxon>
        <taxon>Crotonoideae</taxon>
        <taxon>Jatropheae</taxon>
        <taxon>Jatropha</taxon>
    </lineage>
</organism>
<sequence length="116" mass="13114">MESGNQALKLQVLDERNSSMVSVQATNARSKRNWRSKVLHRTDSFFRRSTPFLAIPARRTCAIDSPPVRTFSLHQLRQWSLYGGSAIEGGGVATVEFNFGQLARKTCKRRMDLNSL</sequence>
<dbReference type="AlphaFoldDB" id="A0A067JKX7"/>
<dbReference type="EMBL" id="KK915678">
    <property type="protein sequence ID" value="KDP20655.1"/>
    <property type="molecule type" value="Genomic_DNA"/>
</dbReference>
<evidence type="ECO:0000313" key="2">
    <source>
        <dbReference type="Proteomes" id="UP000027138"/>
    </source>
</evidence>
<keyword evidence="2" id="KW-1185">Reference proteome</keyword>
<reference evidence="1 2" key="1">
    <citation type="journal article" date="2014" name="PLoS ONE">
        <title>Global Analysis of Gene Expression Profiles in Physic Nut (Jatropha curcas L.) Seedlings Exposed to Salt Stress.</title>
        <authorList>
            <person name="Zhang L."/>
            <person name="Zhang C."/>
            <person name="Wu P."/>
            <person name="Chen Y."/>
            <person name="Li M."/>
            <person name="Jiang H."/>
            <person name="Wu G."/>
        </authorList>
    </citation>
    <scope>NUCLEOTIDE SEQUENCE [LARGE SCALE GENOMIC DNA]</scope>
    <source>
        <strain evidence="2">cv. GZQX0401</strain>
        <tissue evidence="1">Young leaves</tissue>
    </source>
</reference>
<protein>
    <submittedName>
        <fullName evidence="1">Uncharacterized protein</fullName>
    </submittedName>
</protein>
<dbReference type="Proteomes" id="UP000027138">
    <property type="component" value="Unassembled WGS sequence"/>
</dbReference>
<gene>
    <name evidence="1" type="ORF">JCGZ_03943</name>
</gene>
<evidence type="ECO:0000313" key="1">
    <source>
        <dbReference type="EMBL" id="KDP20655.1"/>
    </source>
</evidence>